<evidence type="ECO:0000313" key="5">
    <source>
        <dbReference type="Proteomes" id="UP000439752"/>
    </source>
</evidence>
<dbReference type="RefSeq" id="WP_159173211.1">
    <property type="nucleotide sequence ID" value="NZ_LR732312.1"/>
</dbReference>
<dbReference type="Proteomes" id="UP000439752">
    <property type="component" value="Unassembled WGS sequence"/>
</dbReference>
<gene>
    <name evidence="4" type="ORF">EXIGUO9Y_230071</name>
</gene>
<proteinExistence type="predicted"/>
<dbReference type="Pfam" id="PF13731">
    <property type="entry name" value="WxL"/>
    <property type="match status" value="1"/>
</dbReference>
<sequence>MKKQSIVTSLFASALLLGGPSLVFAETSSGSSTATITFETNKAPDILDPANPDDSYTPDPGKGENTPTGNTGPLTLDYAPNFNFGTHEILGSDAIFESTDEKPFLQVTDRRVVLSEWTVTAKLNTFTSGGENTLPGASLSIAEGIVNTPTYNIGATAPVTSAIELIAGGEAVDILTSTAGSPYSWLLSWLGTDVSPETDGSLWSNANITLNVPLNQQIKGTHVATIDWVLTDSIP</sequence>
<feature type="domain" description="WxL" evidence="3">
    <location>
        <begin position="26"/>
        <end position="232"/>
    </location>
</feature>
<keyword evidence="2" id="KW-0732">Signal</keyword>
<evidence type="ECO:0000256" key="2">
    <source>
        <dbReference type="SAM" id="SignalP"/>
    </source>
</evidence>
<dbReference type="EMBL" id="CABWKQ010000016">
    <property type="protein sequence ID" value="VWX35292.1"/>
    <property type="molecule type" value="Genomic_DNA"/>
</dbReference>
<evidence type="ECO:0000259" key="3">
    <source>
        <dbReference type="Pfam" id="PF13731"/>
    </source>
</evidence>
<evidence type="ECO:0000313" key="4">
    <source>
        <dbReference type="EMBL" id="VWX35292.1"/>
    </source>
</evidence>
<organism evidence="4 5">
    <name type="scientific">Exiguobacterium oxidotolerans</name>
    <dbReference type="NCBI Taxonomy" id="223958"/>
    <lineage>
        <taxon>Bacteria</taxon>
        <taxon>Bacillati</taxon>
        <taxon>Bacillota</taxon>
        <taxon>Bacilli</taxon>
        <taxon>Bacillales</taxon>
        <taxon>Bacillales Family XII. Incertae Sedis</taxon>
        <taxon>Exiguobacterium</taxon>
    </lineage>
</organism>
<keyword evidence="5" id="KW-1185">Reference proteome</keyword>
<name>A0A653I855_9BACL</name>
<feature type="signal peptide" evidence="2">
    <location>
        <begin position="1"/>
        <end position="25"/>
    </location>
</feature>
<dbReference type="InterPro" id="IPR027994">
    <property type="entry name" value="WxL_dom"/>
</dbReference>
<protein>
    <recommendedName>
        <fullName evidence="3">WxL domain-containing protein</fullName>
    </recommendedName>
</protein>
<dbReference type="AlphaFoldDB" id="A0A653I855"/>
<accession>A0A653I855</accession>
<feature type="region of interest" description="Disordered" evidence="1">
    <location>
        <begin position="40"/>
        <end position="73"/>
    </location>
</feature>
<feature type="chain" id="PRO_5025046263" description="WxL domain-containing protein" evidence="2">
    <location>
        <begin position="26"/>
        <end position="235"/>
    </location>
</feature>
<evidence type="ECO:0000256" key="1">
    <source>
        <dbReference type="SAM" id="MobiDB-lite"/>
    </source>
</evidence>
<reference evidence="4 5" key="1">
    <citation type="submission" date="2019-10" db="EMBL/GenBank/DDBJ databases">
        <authorList>
            <person name="Karimi E."/>
        </authorList>
    </citation>
    <scope>NUCLEOTIDE SEQUENCE [LARGE SCALE GENOMIC DNA]</scope>
    <source>
        <strain evidence="4">Exiguobacterium sp. 9Y</strain>
    </source>
</reference>